<dbReference type="InterPro" id="IPR045979">
    <property type="entry name" value="DUF5935"/>
</dbReference>
<dbReference type="RefSeq" id="WP_281379378.1">
    <property type="nucleotide sequence ID" value="NZ_BLXZ01000001.1"/>
</dbReference>
<dbReference type="InterPro" id="IPR007016">
    <property type="entry name" value="O-antigen_ligase-rel_domated"/>
</dbReference>
<feature type="transmembrane region" description="Helical" evidence="5">
    <location>
        <begin position="41"/>
        <end position="64"/>
    </location>
</feature>
<dbReference type="Pfam" id="PF19358">
    <property type="entry name" value="DUF5935"/>
    <property type="match status" value="1"/>
</dbReference>
<evidence type="ECO:0000259" key="7">
    <source>
        <dbReference type="Pfam" id="PF19358"/>
    </source>
</evidence>
<dbReference type="AlphaFoldDB" id="A0A6V8N246"/>
<feature type="transmembrane region" description="Helical" evidence="5">
    <location>
        <begin position="238"/>
        <end position="256"/>
    </location>
</feature>
<feature type="transmembrane region" description="Helical" evidence="5">
    <location>
        <begin position="173"/>
        <end position="189"/>
    </location>
</feature>
<protein>
    <recommendedName>
        <fullName evidence="10">O-antigen polymerase</fullName>
    </recommendedName>
</protein>
<reference evidence="9" key="1">
    <citation type="submission" date="2020-06" db="EMBL/GenBank/DDBJ databases">
        <title>Draft genomic sequecing of Geomonas sp. Red745.</title>
        <authorList>
            <person name="Itoh H."/>
            <person name="Xu Z.X."/>
            <person name="Ushijima N."/>
            <person name="Masuda Y."/>
            <person name="Shiratori Y."/>
            <person name="Senoo K."/>
        </authorList>
    </citation>
    <scope>NUCLEOTIDE SEQUENCE [LARGE SCALE GENOMIC DNA]</scope>
    <source>
        <strain evidence="9">Red745</strain>
    </source>
</reference>
<evidence type="ECO:0000256" key="3">
    <source>
        <dbReference type="ARBA" id="ARBA00022989"/>
    </source>
</evidence>
<dbReference type="EMBL" id="BLXZ01000001">
    <property type="protein sequence ID" value="GFO66552.1"/>
    <property type="molecule type" value="Genomic_DNA"/>
</dbReference>
<feature type="domain" description="O-antigen ligase-related" evidence="6">
    <location>
        <begin position="203"/>
        <end position="362"/>
    </location>
</feature>
<comment type="subcellular location">
    <subcellularLocation>
        <location evidence="1">Membrane</location>
        <topology evidence="1">Multi-pass membrane protein</topology>
    </subcellularLocation>
</comment>
<name>A0A6V8N246_9BACT</name>
<feature type="domain" description="DUF5935" evidence="7">
    <location>
        <begin position="4"/>
        <end position="94"/>
    </location>
</feature>
<keyword evidence="9" id="KW-1185">Reference proteome</keyword>
<dbReference type="GO" id="GO:0016020">
    <property type="term" value="C:membrane"/>
    <property type="evidence" value="ECO:0007669"/>
    <property type="project" value="UniProtKB-SubCell"/>
</dbReference>
<dbReference type="PANTHER" id="PTHR37422">
    <property type="entry name" value="TEICHURONIC ACID BIOSYNTHESIS PROTEIN TUAE"/>
    <property type="match status" value="1"/>
</dbReference>
<dbReference type="Proteomes" id="UP000587586">
    <property type="component" value="Unassembled WGS sequence"/>
</dbReference>
<feature type="transmembrane region" description="Helical" evidence="5">
    <location>
        <begin position="137"/>
        <end position="153"/>
    </location>
</feature>
<feature type="transmembrane region" description="Helical" evidence="5">
    <location>
        <begin position="105"/>
        <end position="125"/>
    </location>
</feature>
<evidence type="ECO:0000313" key="8">
    <source>
        <dbReference type="EMBL" id="GFO66552.1"/>
    </source>
</evidence>
<dbReference type="InterPro" id="IPR051533">
    <property type="entry name" value="WaaL-like"/>
</dbReference>
<proteinExistence type="predicted"/>
<comment type="caution">
    <text evidence="8">The sequence shown here is derived from an EMBL/GenBank/DDBJ whole genome shotgun (WGS) entry which is preliminary data.</text>
</comment>
<feature type="transmembrane region" description="Helical" evidence="5">
    <location>
        <begin position="76"/>
        <end position="99"/>
    </location>
</feature>
<organism evidence="8 9">
    <name type="scientific">Geomonas limicola</name>
    <dbReference type="NCBI Taxonomy" id="2740186"/>
    <lineage>
        <taxon>Bacteria</taxon>
        <taxon>Pseudomonadati</taxon>
        <taxon>Thermodesulfobacteriota</taxon>
        <taxon>Desulfuromonadia</taxon>
        <taxon>Geobacterales</taxon>
        <taxon>Geobacteraceae</taxon>
        <taxon>Geomonas</taxon>
    </lineage>
</organism>
<keyword evidence="3 5" id="KW-1133">Transmembrane helix</keyword>
<evidence type="ECO:0000256" key="2">
    <source>
        <dbReference type="ARBA" id="ARBA00022692"/>
    </source>
</evidence>
<keyword evidence="4 5" id="KW-0472">Membrane</keyword>
<evidence type="ECO:0000256" key="4">
    <source>
        <dbReference type="ARBA" id="ARBA00023136"/>
    </source>
</evidence>
<evidence type="ECO:0000256" key="1">
    <source>
        <dbReference type="ARBA" id="ARBA00004141"/>
    </source>
</evidence>
<feature type="transmembrane region" description="Helical" evidence="5">
    <location>
        <begin position="347"/>
        <end position="370"/>
    </location>
</feature>
<sequence>MRVAILTALYPLLALSSFINPYFGVLNYTFVSVVRPEQLTYGVSSISYVFAIAIVCLLLSCLLRGENLVGALKQRFFVLFLAYVAACYLATAIAGHTVFGEERGSFYYLNQLPQICCFCLCLYAVLIRLKPAQFEQYLAILTGLVCFMGLWGIDQHFRGNIQVEKLFGYDRCAVTSVFVLYLPWSVHYIKKPSARSKAFGVLLLAVFATMIVFTESRAGLLGLAVVLLGLFWYSRRKLFFLIWSLFFALFVLAIMPETQMERFQSMQTANVEESEITDYSSASRLLMWKLSLKMIPDHPFLGVGFLNFEKANKEYGAAFKGFIDDRLYVGTFGGPGRPGLSHTHNTYLNLLVEGGILATLPFCLLILLPLRRGHKMNKVWPKDRPPQLEMVNLINVGVWGFLVTAVFDSLMLVDFFYWNLTIAYFLVRELERQAEQPAEAAEPVLGVTAELPEGRPA</sequence>
<feature type="transmembrane region" description="Helical" evidence="5">
    <location>
        <begin position="390"/>
        <end position="418"/>
    </location>
</feature>
<evidence type="ECO:0000259" key="6">
    <source>
        <dbReference type="Pfam" id="PF04932"/>
    </source>
</evidence>
<dbReference type="PANTHER" id="PTHR37422:SF13">
    <property type="entry name" value="LIPOPOLYSACCHARIDE BIOSYNTHESIS PROTEIN PA4999-RELATED"/>
    <property type="match status" value="1"/>
</dbReference>
<evidence type="ECO:0008006" key="10">
    <source>
        <dbReference type="Google" id="ProtNLM"/>
    </source>
</evidence>
<evidence type="ECO:0000313" key="9">
    <source>
        <dbReference type="Proteomes" id="UP000587586"/>
    </source>
</evidence>
<feature type="transmembrane region" description="Helical" evidence="5">
    <location>
        <begin position="201"/>
        <end position="232"/>
    </location>
</feature>
<gene>
    <name evidence="8" type="ORF">GMLC_01310</name>
</gene>
<accession>A0A6V8N246</accession>
<evidence type="ECO:0000256" key="5">
    <source>
        <dbReference type="SAM" id="Phobius"/>
    </source>
</evidence>
<dbReference type="Pfam" id="PF04932">
    <property type="entry name" value="Wzy_C"/>
    <property type="match status" value="1"/>
</dbReference>
<keyword evidence="2 5" id="KW-0812">Transmembrane</keyword>